<organism evidence="1">
    <name type="scientific">Cuerna arida</name>
    <dbReference type="NCBI Taxonomy" id="1464854"/>
    <lineage>
        <taxon>Eukaryota</taxon>
        <taxon>Metazoa</taxon>
        <taxon>Ecdysozoa</taxon>
        <taxon>Arthropoda</taxon>
        <taxon>Hexapoda</taxon>
        <taxon>Insecta</taxon>
        <taxon>Pterygota</taxon>
        <taxon>Neoptera</taxon>
        <taxon>Paraneoptera</taxon>
        <taxon>Hemiptera</taxon>
        <taxon>Auchenorrhyncha</taxon>
        <taxon>Membracoidea</taxon>
        <taxon>Cicadellidae</taxon>
        <taxon>Cicadellinae</taxon>
        <taxon>Proconiini</taxon>
        <taxon>Cuerna</taxon>
    </lineage>
</organism>
<proteinExistence type="predicted"/>
<protein>
    <recommendedName>
        <fullName evidence="2">Reverse transcriptase domain-containing protein</fullName>
    </recommendedName>
</protein>
<gene>
    <name evidence="1" type="ORF">g.4221</name>
</gene>
<evidence type="ECO:0008006" key="2">
    <source>
        <dbReference type="Google" id="ProtNLM"/>
    </source>
</evidence>
<dbReference type="EMBL" id="GECZ01010006">
    <property type="protein sequence ID" value="JAS59763.1"/>
    <property type="molecule type" value="Transcribed_RNA"/>
</dbReference>
<reference evidence="1" key="1">
    <citation type="submission" date="2015-11" db="EMBL/GenBank/DDBJ databases">
        <title>De novo transcriptome assembly of four potential Pierce s Disease insect vectors from Arizona vineyards.</title>
        <authorList>
            <person name="Tassone E.E."/>
        </authorList>
    </citation>
    <scope>NUCLEOTIDE SEQUENCE</scope>
</reference>
<evidence type="ECO:0000313" key="1">
    <source>
        <dbReference type="EMBL" id="JAS59763.1"/>
    </source>
</evidence>
<feature type="non-terminal residue" evidence="1">
    <location>
        <position position="1"/>
    </location>
</feature>
<accession>A0A1B6GBU0</accession>
<dbReference type="AlphaFoldDB" id="A0A1B6GBU0"/>
<sequence length="115" mass="13076">NKVKATWNVIRSKAGRDRSTHKNINLLYEGRVINNPLEVSETFNNFFVEAVDKLIIPNITPPKQCEVLSLMTNSKFTFTPVSELDIFRVISSFENKYSAGVDEIPMTLIKKIIST</sequence>
<feature type="non-terminal residue" evidence="1">
    <location>
        <position position="115"/>
    </location>
</feature>
<name>A0A1B6GBU0_9HEMI</name>